<dbReference type="PANTHER" id="PTHR10161">
    <property type="entry name" value="TARTRATE-RESISTANT ACID PHOSPHATASE TYPE 5"/>
    <property type="match status" value="1"/>
</dbReference>
<keyword evidence="5" id="KW-1185">Reference proteome</keyword>
<dbReference type="SUPFAM" id="SSF56300">
    <property type="entry name" value="Metallo-dependent phosphatases"/>
    <property type="match status" value="1"/>
</dbReference>
<dbReference type="InterPro" id="IPR004843">
    <property type="entry name" value="Calcineurin-like_PHP"/>
</dbReference>
<gene>
    <name evidence="4" type="ORF">EWE74_04715</name>
</gene>
<dbReference type="GO" id="GO:0016787">
    <property type="term" value="F:hydrolase activity"/>
    <property type="evidence" value="ECO:0007669"/>
    <property type="project" value="UniProtKB-KW"/>
</dbReference>
<feature type="domain" description="Calcineurin-like phosphoesterase" evidence="3">
    <location>
        <begin position="48"/>
        <end position="213"/>
    </location>
</feature>
<dbReference type="OrthoDB" id="9809781at2"/>
<keyword evidence="1" id="KW-0732">Signal</keyword>
<dbReference type="EMBL" id="SGIT01000001">
    <property type="protein sequence ID" value="RZF62117.1"/>
    <property type="molecule type" value="Genomic_DNA"/>
</dbReference>
<dbReference type="Gene3D" id="3.60.21.10">
    <property type="match status" value="1"/>
</dbReference>
<protein>
    <recommendedName>
        <fullName evidence="3">Calcineurin-like phosphoesterase domain-containing protein</fullName>
    </recommendedName>
</protein>
<dbReference type="RefSeq" id="WP_130140346.1">
    <property type="nucleotide sequence ID" value="NZ_SGIT01000001.1"/>
</dbReference>
<evidence type="ECO:0000313" key="4">
    <source>
        <dbReference type="EMBL" id="RZF62117.1"/>
    </source>
</evidence>
<evidence type="ECO:0000256" key="2">
    <source>
        <dbReference type="ARBA" id="ARBA00022801"/>
    </source>
</evidence>
<dbReference type="PANTHER" id="PTHR10161:SF14">
    <property type="entry name" value="TARTRATE-RESISTANT ACID PHOSPHATASE TYPE 5"/>
    <property type="match status" value="1"/>
</dbReference>
<comment type="caution">
    <text evidence="4">The sequence shown here is derived from an EMBL/GenBank/DDBJ whole genome shotgun (WGS) entry which is preliminary data.</text>
</comment>
<evidence type="ECO:0000259" key="3">
    <source>
        <dbReference type="Pfam" id="PF00149"/>
    </source>
</evidence>
<dbReference type="InterPro" id="IPR051558">
    <property type="entry name" value="Metallophosphoesterase_PAP"/>
</dbReference>
<organism evidence="4 5">
    <name type="scientific">Sphingobacterium corticibacterium</name>
    <dbReference type="NCBI Taxonomy" id="2484746"/>
    <lineage>
        <taxon>Bacteria</taxon>
        <taxon>Pseudomonadati</taxon>
        <taxon>Bacteroidota</taxon>
        <taxon>Sphingobacteriia</taxon>
        <taxon>Sphingobacteriales</taxon>
        <taxon>Sphingobacteriaceae</taxon>
        <taxon>Sphingobacterium</taxon>
    </lineage>
</organism>
<reference evidence="4 5" key="1">
    <citation type="submission" date="2019-02" db="EMBL/GenBank/DDBJ databases">
        <authorList>
            <person name="Li Y."/>
        </authorList>
    </citation>
    <scope>NUCLEOTIDE SEQUENCE [LARGE SCALE GENOMIC DNA]</scope>
    <source>
        <strain evidence="4 5">30C10-4-7</strain>
    </source>
</reference>
<proteinExistence type="predicted"/>
<evidence type="ECO:0000256" key="1">
    <source>
        <dbReference type="ARBA" id="ARBA00022729"/>
    </source>
</evidence>
<dbReference type="Proteomes" id="UP000292855">
    <property type="component" value="Unassembled WGS sequence"/>
</dbReference>
<accession>A0A4Q6XZ34</accession>
<evidence type="ECO:0000313" key="5">
    <source>
        <dbReference type="Proteomes" id="UP000292855"/>
    </source>
</evidence>
<name>A0A4Q6XZ34_9SPHI</name>
<dbReference type="Pfam" id="PF00149">
    <property type="entry name" value="Metallophos"/>
    <property type="match status" value="1"/>
</dbReference>
<dbReference type="InterPro" id="IPR029052">
    <property type="entry name" value="Metallo-depent_PP-like"/>
</dbReference>
<dbReference type="AlphaFoldDB" id="A0A4Q6XZ34"/>
<sequence length="364" mass="41041">MILRLLLVGLWVYPALLYAQEIERRLILIGDAGEINTKQELLIPAAAELVLPNKTMAYFLGDNIYPTGMGLDDSSRLQSAAILRSQFEPFRQRGVPVYFMAGNHDWDKSGPDGLAKIKAQEAYIHRLGDSDLRFVPSAGNLGPFVELLTDSIVTVIYDSEFWLFPYHDTVQSAELSQQKKQFLANLTNIAEEHSEKQLLVMSHHPMRSYGEHSLRFSVTDHIFPLRKVWKGLYIPLPVVGSIYPLLRSTVFRTAEDVKHPRYRELIESVTDALGNHPRVIYVSGHDHGLQLIQDGTFTQVVSGSGAKTSDIRTASDLQYRFGQQGFTVMDFLTNGETKVSFYIVDKDLIRKDFDASLLDGKAVH</sequence>
<keyword evidence="2" id="KW-0378">Hydrolase</keyword>